<feature type="compositionally biased region" description="Basic and acidic residues" evidence="6">
    <location>
        <begin position="1"/>
        <end position="10"/>
    </location>
</feature>
<reference evidence="8" key="1">
    <citation type="submission" date="2021-04" db="EMBL/GenBank/DDBJ databases">
        <authorList>
            <consortium name="Molecular Ecology Group"/>
        </authorList>
    </citation>
    <scope>NUCLEOTIDE SEQUENCE</scope>
</reference>
<comment type="similarity">
    <text evidence="2">Belongs to the TAPT1 family.</text>
</comment>
<keyword evidence="9" id="KW-1185">Reference proteome</keyword>
<dbReference type="PANTHER" id="PTHR13317">
    <property type="entry name" value="TRANSMEMBRANE ANTERIOR POSTERIOR TRANSFORMATION PROTEIN 1 HOMOLOG"/>
    <property type="match status" value="1"/>
</dbReference>
<feature type="transmembrane region" description="Helical" evidence="7">
    <location>
        <begin position="253"/>
        <end position="276"/>
    </location>
</feature>
<comment type="caution">
    <text evidence="8">The sequence shown here is derived from an EMBL/GenBank/DDBJ whole genome shotgun (WGS) entry which is preliminary data.</text>
</comment>
<comment type="subcellular location">
    <subcellularLocation>
        <location evidence="1">Membrane</location>
        <topology evidence="1">Multi-pass membrane protein</topology>
    </subcellularLocation>
</comment>
<dbReference type="GO" id="GO:0045724">
    <property type="term" value="P:positive regulation of cilium assembly"/>
    <property type="evidence" value="ECO:0007669"/>
    <property type="project" value="TreeGrafter"/>
</dbReference>
<feature type="transmembrane region" description="Helical" evidence="7">
    <location>
        <begin position="176"/>
        <end position="199"/>
    </location>
</feature>
<evidence type="ECO:0000256" key="7">
    <source>
        <dbReference type="SAM" id="Phobius"/>
    </source>
</evidence>
<evidence type="ECO:0000256" key="4">
    <source>
        <dbReference type="ARBA" id="ARBA00022989"/>
    </source>
</evidence>
<sequence>MASFLVDRHSPIRSGIAPKLRHRSRQSESENCAGETPSASVEDNDSTPESRKSERNGDVAQEANAADSDSLEKQKDKNKSLLSYFMTELMRDYRLEGDASEFVERRDRVYTSVNTPMNLEKFCAFGFLQCLDSILYMVTLLPLRIIVALIRLLTYPCAVVFTGSRRVLDGAQVCDILKGVILIVSCVIIDNVVDMSMIYHMVRKQSIFKFYVFYNMLDVMDKLISGFGQDVLDSLYWTAVEPHGRKREHFGTLFHLIFAIVYVVIHTTMIVIQAIILNVAFNSRSKNLLTIIVSSNFVEIKGNLFKRLDKNNLCQITYSDVRERFHYLVILLFIFIRNLEGYKWNWDLVQPTLVMGFNVVLVEVIVDWIKHAFITKFNELSANSYADFALGLAQDIASSQKKHAFTNFSDQVCRRMGFTPMPLICLLFVVCNRCFTITGPLPWLLVFLFYLCLMSTKVLISIVLLGWAQRLLTERDRTTKATGTVVNSQVMPRKEDKGPHAKGKAEAVTETPIPVIITTRPLTPQSSMAINTDSAMVADSESFISVIHPDGISSISPFQHEMSVLHPDKEYVILNDTVLSNTQGQDFEVMSAADKFAPLSDKEVNFLQVGDPSPSVSASYSSHTNSVSHSTSDSVDPEMIFDAVEDVSTTAFVPAVLDFQTHSFPVDESPSKSMATHVTSNSQLAIRSLQNHLLSSTIHLPGCPRLNQSDPVDEACECLNISVVNSLEHFNVSSLPTFDDVNKNASEAQEVEDCESLSGLSASLSADAF</sequence>
<dbReference type="InterPro" id="IPR008010">
    <property type="entry name" value="Tatp1"/>
</dbReference>
<dbReference type="EMBL" id="CAJHNH020001526">
    <property type="protein sequence ID" value="CAG5123456.1"/>
    <property type="molecule type" value="Genomic_DNA"/>
</dbReference>
<feature type="transmembrane region" description="Helical" evidence="7">
    <location>
        <begin position="447"/>
        <end position="468"/>
    </location>
</feature>
<keyword evidence="5 7" id="KW-0472">Membrane</keyword>
<evidence type="ECO:0000256" key="5">
    <source>
        <dbReference type="ARBA" id="ARBA00023136"/>
    </source>
</evidence>
<name>A0A8S3Z8V4_9EUPU</name>
<feature type="compositionally biased region" description="Basic and acidic residues" evidence="6">
    <location>
        <begin position="48"/>
        <end position="57"/>
    </location>
</feature>
<organism evidence="8 9">
    <name type="scientific">Candidula unifasciata</name>
    <dbReference type="NCBI Taxonomy" id="100452"/>
    <lineage>
        <taxon>Eukaryota</taxon>
        <taxon>Metazoa</taxon>
        <taxon>Spiralia</taxon>
        <taxon>Lophotrochozoa</taxon>
        <taxon>Mollusca</taxon>
        <taxon>Gastropoda</taxon>
        <taxon>Heterobranchia</taxon>
        <taxon>Euthyneura</taxon>
        <taxon>Panpulmonata</taxon>
        <taxon>Eupulmonata</taxon>
        <taxon>Stylommatophora</taxon>
        <taxon>Helicina</taxon>
        <taxon>Helicoidea</taxon>
        <taxon>Geomitridae</taxon>
        <taxon>Candidula</taxon>
    </lineage>
</organism>
<evidence type="ECO:0000256" key="2">
    <source>
        <dbReference type="ARBA" id="ARBA00008803"/>
    </source>
</evidence>
<evidence type="ECO:0000313" key="9">
    <source>
        <dbReference type="Proteomes" id="UP000678393"/>
    </source>
</evidence>
<dbReference type="OrthoDB" id="29023at2759"/>
<evidence type="ECO:0000313" key="8">
    <source>
        <dbReference type="EMBL" id="CAG5123456.1"/>
    </source>
</evidence>
<proteinExistence type="inferred from homology"/>
<dbReference type="AlphaFoldDB" id="A0A8S3Z8V4"/>
<dbReference type="PANTHER" id="PTHR13317:SF4">
    <property type="entry name" value="TRANSMEMBRANE ANTERIOR POSTERIOR TRANSFORMATION PROTEIN 1 HOMOLOG"/>
    <property type="match status" value="1"/>
</dbReference>
<dbReference type="GO" id="GO:0005789">
    <property type="term" value="C:endoplasmic reticulum membrane"/>
    <property type="evidence" value="ECO:0007669"/>
    <property type="project" value="TreeGrafter"/>
</dbReference>
<accession>A0A8S3Z8V4</accession>
<evidence type="ECO:0000256" key="6">
    <source>
        <dbReference type="SAM" id="MobiDB-lite"/>
    </source>
</evidence>
<keyword evidence="3 7" id="KW-0812">Transmembrane</keyword>
<dbReference type="Proteomes" id="UP000678393">
    <property type="component" value="Unassembled WGS sequence"/>
</dbReference>
<dbReference type="GO" id="GO:0036064">
    <property type="term" value="C:ciliary basal body"/>
    <property type="evidence" value="ECO:0007669"/>
    <property type="project" value="TreeGrafter"/>
</dbReference>
<feature type="region of interest" description="Disordered" evidence="6">
    <location>
        <begin position="1"/>
        <end position="74"/>
    </location>
</feature>
<dbReference type="Pfam" id="PF05346">
    <property type="entry name" value="DUF747"/>
    <property type="match status" value="1"/>
</dbReference>
<feature type="transmembrane region" description="Helical" evidence="7">
    <location>
        <begin position="134"/>
        <end position="156"/>
    </location>
</feature>
<keyword evidence="4 7" id="KW-1133">Transmembrane helix</keyword>
<evidence type="ECO:0000256" key="1">
    <source>
        <dbReference type="ARBA" id="ARBA00004141"/>
    </source>
</evidence>
<evidence type="ECO:0000256" key="3">
    <source>
        <dbReference type="ARBA" id="ARBA00022692"/>
    </source>
</evidence>
<gene>
    <name evidence="8" type="ORF">CUNI_LOCUS9014</name>
</gene>
<feature type="region of interest" description="Disordered" evidence="6">
    <location>
        <begin position="615"/>
        <end position="634"/>
    </location>
</feature>
<protein>
    <submittedName>
        <fullName evidence="8">Uncharacterized protein</fullName>
    </submittedName>
</protein>